<dbReference type="SMART" id="SM00267">
    <property type="entry name" value="GGDEF"/>
    <property type="match status" value="1"/>
</dbReference>
<dbReference type="Pfam" id="PF00990">
    <property type="entry name" value="GGDEF"/>
    <property type="match status" value="1"/>
</dbReference>
<comment type="catalytic activity">
    <reaction evidence="2">
        <text>2 GTP = 3',3'-c-di-GMP + 2 diphosphate</text>
        <dbReference type="Rhea" id="RHEA:24898"/>
        <dbReference type="ChEBI" id="CHEBI:33019"/>
        <dbReference type="ChEBI" id="CHEBI:37565"/>
        <dbReference type="ChEBI" id="CHEBI:58805"/>
        <dbReference type="EC" id="2.7.7.65"/>
    </reaction>
</comment>
<evidence type="ECO:0000313" key="6">
    <source>
        <dbReference type="Proteomes" id="UP001156691"/>
    </source>
</evidence>
<dbReference type="EMBL" id="BSNS01000007">
    <property type="protein sequence ID" value="GLQ54049.1"/>
    <property type="molecule type" value="Genomic_DNA"/>
</dbReference>
<feature type="transmembrane region" description="Helical" evidence="3">
    <location>
        <begin position="50"/>
        <end position="66"/>
    </location>
</feature>
<dbReference type="PANTHER" id="PTHR45138:SF9">
    <property type="entry name" value="DIGUANYLATE CYCLASE DGCM-RELATED"/>
    <property type="match status" value="1"/>
</dbReference>
<organism evidence="5 6">
    <name type="scientific">Devosia nitrariae</name>
    <dbReference type="NCBI Taxonomy" id="2071872"/>
    <lineage>
        <taxon>Bacteria</taxon>
        <taxon>Pseudomonadati</taxon>
        <taxon>Pseudomonadota</taxon>
        <taxon>Alphaproteobacteria</taxon>
        <taxon>Hyphomicrobiales</taxon>
        <taxon>Devosiaceae</taxon>
        <taxon>Devosia</taxon>
    </lineage>
</organism>
<evidence type="ECO:0000259" key="4">
    <source>
        <dbReference type="PROSITE" id="PS50887"/>
    </source>
</evidence>
<feature type="transmembrane region" description="Helical" evidence="3">
    <location>
        <begin position="12"/>
        <end position="30"/>
    </location>
</feature>
<dbReference type="CDD" id="cd01949">
    <property type="entry name" value="GGDEF"/>
    <property type="match status" value="1"/>
</dbReference>
<evidence type="ECO:0000256" key="1">
    <source>
        <dbReference type="ARBA" id="ARBA00012528"/>
    </source>
</evidence>
<protein>
    <recommendedName>
        <fullName evidence="1">diguanylate cyclase</fullName>
        <ecNumber evidence="1">2.7.7.65</ecNumber>
    </recommendedName>
</protein>
<dbReference type="Gene3D" id="3.30.70.270">
    <property type="match status" value="1"/>
</dbReference>
<dbReference type="InterPro" id="IPR029787">
    <property type="entry name" value="Nucleotide_cyclase"/>
</dbReference>
<evidence type="ECO:0000256" key="3">
    <source>
        <dbReference type="SAM" id="Phobius"/>
    </source>
</evidence>
<dbReference type="Proteomes" id="UP001156691">
    <property type="component" value="Unassembled WGS sequence"/>
</dbReference>
<dbReference type="InterPro" id="IPR050469">
    <property type="entry name" value="Diguanylate_Cyclase"/>
</dbReference>
<keyword evidence="6" id="KW-1185">Reference proteome</keyword>
<keyword evidence="3" id="KW-0812">Transmembrane</keyword>
<comment type="caution">
    <text evidence="5">The sequence shown here is derived from an EMBL/GenBank/DDBJ whole genome shotgun (WGS) entry which is preliminary data.</text>
</comment>
<evidence type="ECO:0000313" key="5">
    <source>
        <dbReference type="EMBL" id="GLQ54049.1"/>
    </source>
</evidence>
<proteinExistence type="predicted"/>
<keyword evidence="3" id="KW-0472">Membrane</keyword>
<evidence type="ECO:0000256" key="2">
    <source>
        <dbReference type="ARBA" id="ARBA00034247"/>
    </source>
</evidence>
<dbReference type="RefSeq" id="WP_284339491.1">
    <property type="nucleotide sequence ID" value="NZ_BSNS01000007.1"/>
</dbReference>
<dbReference type="NCBIfam" id="TIGR00254">
    <property type="entry name" value="GGDEF"/>
    <property type="match status" value="1"/>
</dbReference>
<dbReference type="PROSITE" id="PS50887">
    <property type="entry name" value="GGDEF"/>
    <property type="match status" value="1"/>
</dbReference>
<dbReference type="InterPro" id="IPR000160">
    <property type="entry name" value="GGDEF_dom"/>
</dbReference>
<sequence length="244" mass="25835">MLDLSSTGKARVYLGTIGGTLLCIAVALLIDGFDFATGRWRWGSEPLNNILIPGVLAPPLLFLLLSQMRQLALAHREVLTAASTDSLTQCLNRRAFTAMVEGYIASVTGDAALLVIDVDFFKSVNDRFGHDKGDEALGMVAQAIKGSVRSTDLVARMGGEEFSVFLPATDLTGARVAGEAIRQRVAAVEITVDGELLHLSVSVGGVAFAAPAAFAELYRAADQLMYLAKGSGRDRTVLDTFGAA</sequence>
<keyword evidence="3" id="KW-1133">Transmembrane helix</keyword>
<feature type="domain" description="GGDEF" evidence="4">
    <location>
        <begin position="109"/>
        <end position="241"/>
    </location>
</feature>
<dbReference type="SUPFAM" id="SSF55073">
    <property type="entry name" value="Nucleotide cyclase"/>
    <property type="match status" value="1"/>
</dbReference>
<reference evidence="6" key="1">
    <citation type="journal article" date="2019" name="Int. J. Syst. Evol. Microbiol.">
        <title>The Global Catalogue of Microorganisms (GCM) 10K type strain sequencing project: providing services to taxonomists for standard genome sequencing and annotation.</title>
        <authorList>
            <consortium name="The Broad Institute Genomics Platform"/>
            <consortium name="The Broad Institute Genome Sequencing Center for Infectious Disease"/>
            <person name="Wu L."/>
            <person name="Ma J."/>
        </authorList>
    </citation>
    <scope>NUCLEOTIDE SEQUENCE [LARGE SCALE GENOMIC DNA]</scope>
    <source>
        <strain evidence="6">NBRC 112416</strain>
    </source>
</reference>
<dbReference type="InterPro" id="IPR043128">
    <property type="entry name" value="Rev_trsase/Diguanyl_cyclase"/>
</dbReference>
<name>A0ABQ5W2F5_9HYPH</name>
<dbReference type="PANTHER" id="PTHR45138">
    <property type="entry name" value="REGULATORY COMPONENTS OF SENSORY TRANSDUCTION SYSTEM"/>
    <property type="match status" value="1"/>
</dbReference>
<gene>
    <name evidence="5" type="ORF">GCM10010862_13080</name>
</gene>
<dbReference type="EC" id="2.7.7.65" evidence="1"/>
<accession>A0ABQ5W2F5</accession>